<dbReference type="EMBL" id="JBHMCY010000133">
    <property type="protein sequence ID" value="MFB9467709.1"/>
    <property type="molecule type" value="Genomic_DNA"/>
</dbReference>
<accession>A0ABV5ND38</accession>
<evidence type="ECO:0000313" key="3">
    <source>
        <dbReference type="Proteomes" id="UP001589709"/>
    </source>
</evidence>
<keyword evidence="3" id="KW-1185">Reference proteome</keyword>
<organism evidence="2 3">
    <name type="scientific">Streptomyces cinereospinus</name>
    <dbReference type="NCBI Taxonomy" id="285561"/>
    <lineage>
        <taxon>Bacteria</taxon>
        <taxon>Bacillati</taxon>
        <taxon>Actinomycetota</taxon>
        <taxon>Actinomycetes</taxon>
        <taxon>Kitasatosporales</taxon>
        <taxon>Streptomycetaceae</taxon>
        <taxon>Streptomyces</taxon>
    </lineage>
</organism>
<feature type="compositionally biased region" description="Basic and acidic residues" evidence="1">
    <location>
        <begin position="45"/>
        <end position="54"/>
    </location>
</feature>
<dbReference type="Proteomes" id="UP001589709">
    <property type="component" value="Unassembled WGS sequence"/>
</dbReference>
<protein>
    <submittedName>
        <fullName evidence="2">Uncharacterized protein</fullName>
    </submittedName>
</protein>
<reference evidence="2 3" key="1">
    <citation type="submission" date="2024-09" db="EMBL/GenBank/DDBJ databases">
        <authorList>
            <person name="Sun Q."/>
            <person name="Mori K."/>
        </authorList>
    </citation>
    <scope>NUCLEOTIDE SEQUENCE [LARGE SCALE GENOMIC DNA]</scope>
    <source>
        <strain evidence="2 3">JCM 6917</strain>
    </source>
</reference>
<sequence length="99" mass="10403">MTGERRRSRAWGEHEEPEESRVPGGAEPAAAEHPEHWADAVAETARARPADVARRALRAARGRESREEDPGAADAPAASGAPGAQEGQHLPGGRDPKAA</sequence>
<evidence type="ECO:0000313" key="2">
    <source>
        <dbReference type="EMBL" id="MFB9467709.1"/>
    </source>
</evidence>
<feature type="non-terminal residue" evidence="2">
    <location>
        <position position="99"/>
    </location>
</feature>
<name>A0ABV5ND38_9ACTN</name>
<feature type="compositionally biased region" description="Low complexity" evidence="1">
    <location>
        <begin position="72"/>
        <end position="84"/>
    </location>
</feature>
<evidence type="ECO:0000256" key="1">
    <source>
        <dbReference type="SAM" id="MobiDB-lite"/>
    </source>
</evidence>
<feature type="region of interest" description="Disordered" evidence="1">
    <location>
        <begin position="1"/>
        <end position="99"/>
    </location>
</feature>
<comment type="caution">
    <text evidence="2">The sequence shown here is derived from an EMBL/GenBank/DDBJ whole genome shotgun (WGS) entry which is preliminary data.</text>
</comment>
<proteinExistence type="predicted"/>
<gene>
    <name evidence="2" type="ORF">ACFF45_34780</name>
</gene>